<feature type="non-terminal residue" evidence="3">
    <location>
        <position position="1"/>
    </location>
</feature>
<comment type="subcellular location">
    <subcellularLocation>
        <location evidence="1">Cytoplasm</location>
    </subcellularLocation>
</comment>
<dbReference type="InterPro" id="IPR016024">
    <property type="entry name" value="ARM-type_fold"/>
</dbReference>
<keyword evidence="2" id="KW-0963">Cytoplasm</keyword>
<proteinExistence type="predicted"/>
<comment type="caution">
    <text evidence="3">The sequence shown here is derived from an EMBL/GenBank/DDBJ whole genome shotgun (WGS) entry which is preliminary data.</text>
</comment>
<reference evidence="3 4" key="1">
    <citation type="submission" date="2024-11" db="EMBL/GenBank/DDBJ databases">
        <title>Adaptive evolution of stress response genes in parasites aligns with host niche diversity.</title>
        <authorList>
            <person name="Hahn C."/>
            <person name="Resl P."/>
        </authorList>
    </citation>
    <scope>NUCLEOTIDE SEQUENCE [LARGE SCALE GENOMIC DNA]</scope>
    <source>
        <strain evidence="3">EGGRZ-B1_66</strain>
        <tissue evidence="3">Body</tissue>
    </source>
</reference>
<sequence>SELYDVRGTIVSAGGGKALIDLALKANTDKGQVAASHALAKLAINMDPRIVFPGQRSLETIRPILRLLHVECTAMQTFEALLALTNLASLDETHRHRIMAEHGVPAIDQYLFDEHEHLRRAAAECYSNLAQYHAFVVNCGGSLPMDESHLSIGKELTVFGSTERIKLLLLYCTEVEDLALVNAAAGALATMAYDPGIIEQITKVSSWFDLVQTLACIEAPAVQHRAAYLVRQLIYHGDKSLAEFLSKSSMFEVLLALSQLDDIDPKSEPPPSAVVLGRGLPKDVLLQKVIQDRLMTKKWAQQGLEKLQEYGFVMAVPENKREAVKKLLRKQKELANKSETITEE</sequence>
<dbReference type="GO" id="GO:0005737">
    <property type="term" value="C:cytoplasm"/>
    <property type="evidence" value="ECO:0007669"/>
    <property type="project" value="UniProtKB-SubCell"/>
</dbReference>
<dbReference type="SUPFAM" id="SSF48371">
    <property type="entry name" value="ARM repeat"/>
    <property type="match status" value="1"/>
</dbReference>
<dbReference type="PANTHER" id="PTHR45994">
    <property type="entry name" value="FI21225P1"/>
    <property type="match status" value="1"/>
</dbReference>
<gene>
    <name evidence="3" type="primary">UNC45A</name>
    <name evidence="3" type="ORF">Ciccas_006859</name>
</gene>
<dbReference type="EMBL" id="JBJKFK010000973">
    <property type="protein sequence ID" value="KAL3314522.1"/>
    <property type="molecule type" value="Genomic_DNA"/>
</dbReference>
<evidence type="ECO:0000256" key="2">
    <source>
        <dbReference type="ARBA" id="ARBA00022490"/>
    </source>
</evidence>
<dbReference type="Proteomes" id="UP001626550">
    <property type="component" value="Unassembled WGS sequence"/>
</dbReference>
<dbReference type="InterPro" id="IPR011989">
    <property type="entry name" value="ARM-like"/>
</dbReference>
<dbReference type="PANTHER" id="PTHR45994:SF1">
    <property type="entry name" value="FI21225P1"/>
    <property type="match status" value="1"/>
</dbReference>
<accession>A0ABD2Q4I1</accession>
<evidence type="ECO:0000313" key="4">
    <source>
        <dbReference type="Proteomes" id="UP001626550"/>
    </source>
</evidence>
<dbReference type="AlphaFoldDB" id="A0ABD2Q4I1"/>
<evidence type="ECO:0000313" key="3">
    <source>
        <dbReference type="EMBL" id="KAL3314522.1"/>
    </source>
</evidence>
<dbReference type="Gene3D" id="1.25.10.10">
    <property type="entry name" value="Leucine-rich Repeat Variant"/>
    <property type="match status" value="1"/>
</dbReference>
<protein>
    <submittedName>
        <fullName evidence="3">Protein unc-45 A</fullName>
    </submittedName>
</protein>
<organism evidence="3 4">
    <name type="scientific">Cichlidogyrus casuarinus</name>
    <dbReference type="NCBI Taxonomy" id="1844966"/>
    <lineage>
        <taxon>Eukaryota</taxon>
        <taxon>Metazoa</taxon>
        <taxon>Spiralia</taxon>
        <taxon>Lophotrochozoa</taxon>
        <taxon>Platyhelminthes</taxon>
        <taxon>Monogenea</taxon>
        <taxon>Monopisthocotylea</taxon>
        <taxon>Dactylogyridea</taxon>
        <taxon>Ancyrocephalidae</taxon>
        <taxon>Cichlidogyrus</taxon>
    </lineage>
</organism>
<name>A0ABD2Q4I1_9PLAT</name>
<keyword evidence="4" id="KW-1185">Reference proteome</keyword>
<evidence type="ECO:0000256" key="1">
    <source>
        <dbReference type="ARBA" id="ARBA00004496"/>
    </source>
</evidence>